<keyword evidence="1" id="KW-0479">Metal-binding</keyword>
<evidence type="ECO:0000256" key="3">
    <source>
        <dbReference type="ARBA" id="ARBA00023027"/>
    </source>
</evidence>
<dbReference type="OrthoDB" id="9801783at2"/>
<evidence type="ECO:0000256" key="2">
    <source>
        <dbReference type="ARBA" id="ARBA00023002"/>
    </source>
</evidence>
<evidence type="ECO:0000313" key="5">
    <source>
        <dbReference type="Proteomes" id="UP000292958"/>
    </source>
</evidence>
<dbReference type="PANTHER" id="PTHR30004">
    <property type="entry name" value="4-HYDROXYTHREONINE-4-PHOSPHATE DEHYDROGENASE"/>
    <property type="match status" value="1"/>
</dbReference>
<keyword evidence="2" id="KW-0560">Oxidoreductase</keyword>
<dbReference type="Proteomes" id="UP000292958">
    <property type="component" value="Unassembled WGS sequence"/>
</dbReference>
<sequence>MSERLPKIAITLGDPAGVGGEVILKALADREISSSAEFLVLGDQAAIEAAQRSTGVQFDALGVEFRDCGVLAPGEPIEYGALRAAYGKAAVRYVHDATLMCLNHEVEAMVTGPLNKEAVTLNGMQFSGHTEYIAELCGVTGSRMLLAGTKLSVVHVSTHVSLRNACNLDTSRIIETIELGNEAMKLLGKAEPRIAVCGLNPHAGEHGLFGTEDEEFIKPAVEACKARGIRCEGPVAPDTIFFKAARGSHDLIVAMYHDQGHIPMKLLDFEATVNTSLGIPIIRTSVDHGTAFDIAGKNLASEANMKAAIRMAVTMAHHRLLPTVQA</sequence>
<dbReference type="PANTHER" id="PTHR30004:SF6">
    <property type="entry name" value="D-THREONATE 4-PHOSPHATE DEHYDROGENASE"/>
    <property type="match status" value="1"/>
</dbReference>
<dbReference type="GO" id="GO:0016491">
    <property type="term" value="F:oxidoreductase activity"/>
    <property type="evidence" value="ECO:0007669"/>
    <property type="project" value="UniProtKB-KW"/>
</dbReference>
<dbReference type="RefSeq" id="WP_130418089.1">
    <property type="nucleotide sequence ID" value="NZ_SHKW01000001.1"/>
</dbReference>
<dbReference type="Gene3D" id="3.40.718.10">
    <property type="entry name" value="Isopropylmalate Dehydrogenase"/>
    <property type="match status" value="1"/>
</dbReference>
<keyword evidence="5" id="KW-1185">Reference proteome</keyword>
<dbReference type="SUPFAM" id="SSF53659">
    <property type="entry name" value="Isocitrate/Isopropylmalate dehydrogenase-like"/>
    <property type="match status" value="1"/>
</dbReference>
<reference evidence="4 5" key="1">
    <citation type="submission" date="2019-02" db="EMBL/GenBank/DDBJ databases">
        <title>Genomic Encyclopedia of Archaeal and Bacterial Type Strains, Phase II (KMG-II): from individual species to whole genera.</title>
        <authorList>
            <person name="Goeker M."/>
        </authorList>
    </citation>
    <scope>NUCLEOTIDE SEQUENCE [LARGE SCALE GENOMIC DNA]</scope>
    <source>
        <strain evidence="4 5">DSM 18101</strain>
    </source>
</reference>
<evidence type="ECO:0000313" key="4">
    <source>
        <dbReference type="EMBL" id="RZU39947.1"/>
    </source>
</evidence>
<organism evidence="4 5">
    <name type="scientific">Edaphobacter modestus</name>
    <dbReference type="NCBI Taxonomy" id="388466"/>
    <lineage>
        <taxon>Bacteria</taxon>
        <taxon>Pseudomonadati</taxon>
        <taxon>Acidobacteriota</taxon>
        <taxon>Terriglobia</taxon>
        <taxon>Terriglobales</taxon>
        <taxon>Acidobacteriaceae</taxon>
        <taxon>Edaphobacter</taxon>
    </lineage>
</organism>
<protein>
    <submittedName>
        <fullName evidence="4">4-hydroxythreonine-4-phosphate dehydrogenase</fullName>
    </submittedName>
</protein>
<dbReference type="InterPro" id="IPR005255">
    <property type="entry name" value="PdxA_fam"/>
</dbReference>
<dbReference type="NCBIfam" id="TIGR00557">
    <property type="entry name" value="pdxA"/>
    <property type="match status" value="1"/>
</dbReference>
<evidence type="ECO:0000256" key="1">
    <source>
        <dbReference type="ARBA" id="ARBA00022723"/>
    </source>
</evidence>
<gene>
    <name evidence="4" type="ORF">BDD14_1355</name>
</gene>
<name>A0A4Q7YQI1_9BACT</name>
<dbReference type="GO" id="GO:0046872">
    <property type="term" value="F:metal ion binding"/>
    <property type="evidence" value="ECO:0007669"/>
    <property type="project" value="UniProtKB-KW"/>
</dbReference>
<dbReference type="Pfam" id="PF04166">
    <property type="entry name" value="PdxA"/>
    <property type="match status" value="1"/>
</dbReference>
<comment type="caution">
    <text evidence="4">The sequence shown here is derived from an EMBL/GenBank/DDBJ whole genome shotgun (WGS) entry which is preliminary data.</text>
</comment>
<dbReference type="AlphaFoldDB" id="A0A4Q7YQI1"/>
<dbReference type="EMBL" id="SHKW01000001">
    <property type="protein sequence ID" value="RZU39947.1"/>
    <property type="molecule type" value="Genomic_DNA"/>
</dbReference>
<dbReference type="GO" id="GO:0051287">
    <property type="term" value="F:NAD binding"/>
    <property type="evidence" value="ECO:0007669"/>
    <property type="project" value="InterPro"/>
</dbReference>
<proteinExistence type="predicted"/>
<accession>A0A4Q7YQI1</accession>
<keyword evidence="3" id="KW-0520">NAD</keyword>